<dbReference type="EMBL" id="AP019307">
    <property type="protein sequence ID" value="BBH17092.1"/>
    <property type="molecule type" value="Genomic_DNA"/>
</dbReference>
<evidence type="ECO:0000313" key="4">
    <source>
        <dbReference type="Proteomes" id="UP000271573"/>
    </source>
</evidence>
<dbReference type="PANTHER" id="PTHR23416:SF23">
    <property type="entry name" value="ACETYLTRANSFERASE C18B11.09C-RELATED"/>
    <property type="match status" value="1"/>
</dbReference>
<protein>
    <recommendedName>
        <fullName evidence="5">Acetyltransferase</fullName>
    </recommendedName>
</protein>
<dbReference type="SUPFAM" id="SSF51161">
    <property type="entry name" value="Trimeric LpxA-like enzymes"/>
    <property type="match status" value="1"/>
</dbReference>
<proteinExistence type="inferred from homology"/>
<dbReference type="Proteomes" id="UP000271573">
    <property type="component" value="Chromosome"/>
</dbReference>
<comment type="similarity">
    <text evidence="1">Belongs to the transferase hexapeptide repeat family.</text>
</comment>
<dbReference type="KEGG" id="nbe:Back2_13790"/>
<dbReference type="AlphaFoldDB" id="A0A3G9IFI0"/>
<reference evidence="3 4" key="1">
    <citation type="submission" date="2018-11" db="EMBL/GenBank/DDBJ databases">
        <title>Complete genome sequence of Nocardioides baekrokdamisoli strain KCTC 39748.</title>
        <authorList>
            <person name="Kang S.W."/>
            <person name="Lee K.C."/>
            <person name="Kim K.K."/>
            <person name="Kim J.S."/>
            <person name="Kim D.S."/>
            <person name="Ko S.H."/>
            <person name="Yang S.H."/>
            <person name="Shin Y.K."/>
            <person name="Lee J.S."/>
        </authorList>
    </citation>
    <scope>NUCLEOTIDE SEQUENCE [LARGE SCALE GENOMIC DNA]</scope>
    <source>
        <strain evidence="3 4">KCTC 39748</strain>
    </source>
</reference>
<evidence type="ECO:0008006" key="5">
    <source>
        <dbReference type="Google" id="ProtNLM"/>
    </source>
</evidence>
<organism evidence="3 4">
    <name type="scientific">Nocardioides baekrokdamisoli</name>
    <dbReference type="NCBI Taxonomy" id="1804624"/>
    <lineage>
        <taxon>Bacteria</taxon>
        <taxon>Bacillati</taxon>
        <taxon>Actinomycetota</taxon>
        <taxon>Actinomycetes</taxon>
        <taxon>Propionibacteriales</taxon>
        <taxon>Nocardioidaceae</taxon>
        <taxon>Nocardioides</taxon>
    </lineage>
</organism>
<dbReference type="InterPro" id="IPR011004">
    <property type="entry name" value="Trimer_LpxA-like_sf"/>
</dbReference>
<gene>
    <name evidence="3" type="ORF">Back2_13790</name>
</gene>
<dbReference type="GO" id="GO:0005829">
    <property type="term" value="C:cytosol"/>
    <property type="evidence" value="ECO:0007669"/>
    <property type="project" value="TreeGrafter"/>
</dbReference>
<evidence type="ECO:0000256" key="2">
    <source>
        <dbReference type="ARBA" id="ARBA00022679"/>
    </source>
</evidence>
<evidence type="ECO:0000256" key="1">
    <source>
        <dbReference type="ARBA" id="ARBA00007274"/>
    </source>
</evidence>
<name>A0A3G9IFI0_9ACTN</name>
<accession>A0A3G9IFI0</accession>
<dbReference type="InterPro" id="IPR001451">
    <property type="entry name" value="Hexapep"/>
</dbReference>
<dbReference type="GO" id="GO:0008374">
    <property type="term" value="F:O-acyltransferase activity"/>
    <property type="evidence" value="ECO:0007669"/>
    <property type="project" value="TreeGrafter"/>
</dbReference>
<sequence length="179" mass="19914">MRRWLHPLRAIAELFHNRALTHLPWTWLRVAYLRRLGMEAGPHTYLFGGSEVLEPRNLTIAGNCHIGRFCQIDARGGISIGRNVVIASHTLLITADHDPDDPEFGGRLGPITIRDRVWLGSRVTILKGVTIGEGAVVTAGSVVHRDVPPWTIVGGVPAVPIRDRSREQTYEIDSGPRFY</sequence>
<dbReference type="Gene3D" id="2.160.10.10">
    <property type="entry name" value="Hexapeptide repeat proteins"/>
    <property type="match status" value="1"/>
</dbReference>
<keyword evidence="4" id="KW-1185">Reference proteome</keyword>
<evidence type="ECO:0000313" key="3">
    <source>
        <dbReference type="EMBL" id="BBH17092.1"/>
    </source>
</evidence>
<dbReference type="Pfam" id="PF00132">
    <property type="entry name" value="Hexapep"/>
    <property type="match status" value="1"/>
</dbReference>
<dbReference type="InterPro" id="IPR051159">
    <property type="entry name" value="Hexapeptide_acetyltransf"/>
</dbReference>
<dbReference type="PANTHER" id="PTHR23416">
    <property type="entry name" value="SIALIC ACID SYNTHASE-RELATED"/>
    <property type="match status" value="1"/>
</dbReference>
<keyword evidence="2" id="KW-0808">Transferase</keyword>
<dbReference type="CDD" id="cd04647">
    <property type="entry name" value="LbH_MAT_like"/>
    <property type="match status" value="1"/>
</dbReference>